<evidence type="ECO:0000313" key="3">
    <source>
        <dbReference type="EMBL" id="KAK9039093.1"/>
    </source>
</evidence>
<organism evidence="3 4">
    <name type="scientific">Hibiscus sabdariffa</name>
    <name type="common">roselle</name>
    <dbReference type="NCBI Taxonomy" id="183260"/>
    <lineage>
        <taxon>Eukaryota</taxon>
        <taxon>Viridiplantae</taxon>
        <taxon>Streptophyta</taxon>
        <taxon>Embryophyta</taxon>
        <taxon>Tracheophyta</taxon>
        <taxon>Spermatophyta</taxon>
        <taxon>Magnoliopsida</taxon>
        <taxon>eudicotyledons</taxon>
        <taxon>Gunneridae</taxon>
        <taxon>Pentapetalae</taxon>
        <taxon>rosids</taxon>
        <taxon>malvids</taxon>
        <taxon>Malvales</taxon>
        <taxon>Malvaceae</taxon>
        <taxon>Malvoideae</taxon>
        <taxon>Hibiscus</taxon>
    </lineage>
</organism>
<keyword evidence="4" id="KW-1185">Reference proteome</keyword>
<reference evidence="3 4" key="1">
    <citation type="journal article" date="2024" name="G3 (Bethesda)">
        <title>Genome assembly of Hibiscus sabdariffa L. provides insights into metabolisms of medicinal natural products.</title>
        <authorList>
            <person name="Kim T."/>
        </authorList>
    </citation>
    <scope>NUCLEOTIDE SEQUENCE [LARGE SCALE GENOMIC DNA]</scope>
    <source>
        <strain evidence="3">TK-2024</strain>
        <tissue evidence="3">Old leaves</tissue>
    </source>
</reference>
<dbReference type="PANTHER" id="PTHR35708:SF8">
    <property type="entry name" value="TRANSMEMBRANE PROTEIN"/>
    <property type="match status" value="1"/>
</dbReference>
<keyword evidence="2" id="KW-0812">Transmembrane</keyword>
<protein>
    <submittedName>
        <fullName evidence="3">Uncharacterized protein</fullName>
    </submittedName>
</protein>
<feature type="region of interest" description="Disordered" evidence="1">
    <location>
        <begin position="50"/>
        <end position="88"/>
    </location>
</feature>
<dbReference type="EMBL" id="JBBPBN010000005">
    <property type="protein sequence ID" value="KAK9039093.1"/>
    <property type="molecule type" value="Genomic_DNA"/>
</dbReference>
<feature type="transmembrane region" description="Helical" evidence="2">
    <location>
        <begin position="12"/>
        <end position="36"/>
    </location>
</feature>
<accession>A0ABR2TNP8</accession>
<dbReference type="PANTHER" id="PTHR35708">
    <property type="entry name" value="GB|AAD25831.1"/>
    <property type="match status" value="1"/>
</dbReference>
<gene>
    <name evidence="3" type="ORF">V6N11_023931</name>
</gene>
<sequence length="223" mass="25631">MELENDQMGTSLLIFGSLSIFFTSTVLIVSTVLFILSKRKLKLAEESVEEDIHESVEESTLQTEGIPASRQQPETEINKQNSEEESGSYDHQIHDYMVKSPDVLSETECVDYQLSTTEDSEVEWPFRDNMDRTPDWSDDGSIPDEDSLIEISLPGGHYVRHKEEEEESNNKYSMQQKLPESIFQQRSIMEFLAELNDMNEEENLIEIDISMGSIKCSRFEIEA</sequence>
<evidence type="ECO:0000256" key="2">
    <source>
        <dbReference type="SAM" id="Phobius"/>
    </source>
</evidence>
<feature type="compositionally biased region" description="Polar residues" evidence="1">
    <location>
        <begin position="58"/>
        <end position="80"/>
    </location>
</feature>
<proteinExistence type="predicted"/>
<keyword evidence="2" id="KW-0472">Membrane</keyword>
<keyword evidence="2" id="KW-1133">Transmembrane helix</keyword>
<evidence type="ECO:0000313" key="4">
    <source>
        <dbReference type="Proteomes" id="UP001396334"/>
    </source>
</evidence>
<comment type="caution">
    <text evidence="3">The sequence shown here is derived from an EMBL/GenBank/DDBJ whole genome shotgun (WGS) entry which is preliminary data.</text>
</comment>
<evidence type="ECO:0000256" key="1">
    <source>
        <dbReference type="SAM" id="MobiDB-lite"/>
    </source>
</evidence>
<dbReference type="Proteomes" id="UP001396334">
    <property type="component" value="Unassembled WGS sequence"/>
</dbReference>
<name>A0ABR2TNP8_9ROSI</name>